<dbReference type="InterPro" id="IPR052411">
    <property type="entry name" value="c-mor_Regulatory_Protein"/>
</dbReference>
<dbReference type="InterPro" id="IPR049739">
    <property type="entry name" value="YraL-like"/>
</dbReference>
<keyword evidence="3" id="KW-1185">Reference proteome</keyword>
<dbReference type="Pfam" id="PF08765">
    <property type="entry name" value="Mor"/>
    <property type="match status" value="1"/>
</dbReference>
<proteinExistence type="predicted"/>
<dbReference type="Gene3D" id="1.10.10.60">
    <property type="entry name" value="Homeodomain-like"/>
    <property type="match status" value="1"/>
</dbReference>
<dbReference type="PANTHER" id="PTHR37812">
    <property type="entry name" value="MU-LIKE PROPHAGE FLUMU PROTEIN C"/>
    <property type="match status" value="1"/>
</dbReference>
<dbReference type="RefSeq" id="WP_268061689.1">
    <property type="nucleotide sequence ID" value="NZ_JAPQFJ010000011.1"/>
</dbReference>
<name>A0ABT4DAD3_9CLOT</name>
<dbReference type="PANTHER" id="PTHR37812:SF1">
    <property type="entry name" value="MU-LIKE PROPHAGE FLUMU PROTEIN C"/>
    <property type="match status" value="1"/>
</dbReference>
<dbReference type="InterPro" id="IPR009057">
    <property type="entry name" value="Homeodomain-like_sf"/>
</dbReference>
<dbReference type="InterPro" id="IPR014875">
    <property type="entry name" value="Mor_transcription_activator"/>
</dbReference>
<evidence type="ECO:0000313" key="2">
    <source>
        <dbReference type="EMBL" id="MCY6959267.1"/>
    </source>
</evidence>
<dbReference type="Proteomes" id="UP001144612">
    <property type="component" value="Unassembled WGS sequence"/>
</dbReference>
<feature type="domain" description="Mor transcription activator" evidence="1">
    <location>
        <begin position="9"/>
        <end position="78"/>
    </location>
</feature>
<sequence length="81" mass="9755">MECSIIKIQDYIDGGYIYIPRKECNKKAWGEKTECKKEIYERNLSIYREYKNGLSIKELSEKYFLSPKWIQKIIASLRLKQ</sequence>
<dbReference type="NCBIfam" id="NF040785">
    <property type="entry name" value="CD3324_fam"/>
    <property type="match status" value="1"/>
</dbReference>
<protein>
    <submittedName>
        <fullName evidence="2">CD3324 family protein</fullName>
    </submittedName>
</protein>
<reference evidence="2" key="1">
    <citation type="submission" date="2022-12" db="EMBL/GenBank/DDBJ databases">
        <title>Clostridium sp. nov., isolated from industrial wastewater.</title>
        <authorList>
            <person name="Jiayan W."/>
        </authorList>
    </citation>
    <scope>NUCLEOTIDE SEQUENCE</scope>
    <source>
        <strain evidence="2">ZC22-4</strain>
    </source>
</reference>
<dbReference type="EMBL" id="JAPQFJ010000011">
    <property type="protein sequence ID" value="MCY6959267.1"/>
    <property type="molecule type" value="Genomic_DNA"/>
</dbReference>
<accession>A0ABT4DAD3</accession>
<comment type="caution">
    <text evidence="2">The sequence shown here is derived from an EMBL/GenBank/DDBJ whole genome shotgun (WGS) entry which is preliminary data.</text>
</comment>
<organism evidence="2 3">
    <name type="scientific">Clostridium brassicae</name>
    <dbReference type="NCBI Taxonomy" id="2999072"/>
    <lineage>
        <taxon>Bacteria</taxon>
        <taxon>Bacillati</taxon>
        <taxon>Bacillota</taxon>
        <taxon>Clostridia</taxon>
        <taxon>Eubacteriales</taxon>
        <taxon>Clostridiaceae</taxon>
        <taxon>Clostridium</taxon>
    </lineage>
</organism>
<dbReference type="SUPFAM" id="SSF46689">
    <property type="entry name" value="Homeodomain-like"/>
    <property type="match status" value="1"/>
</dbReference>
<gene>
    <name evidence="2" type="ORF">OW729_11685</name>
</gene>
<evidence type="ECO:0000313" key="3">
    <source>
        <dbReference type="Proteomes" id="UP001144612"/>
    </source>
</evidence>
<evidence type="ECO:0000259" key="1">
    <source>
        <dbReference type="Pfam" id="PF08765"/>
    </source>
</evidence>